<dbReference type="Pfam" id="PF04564">
    <property type="entry name" value="U-box"/>
    <property type="match status" value="1"/>
</dbReference>
<comment type="caution">
    <text evidence="9">The sequence shown here is derived from an EMBL/GenBank/DDBJ whole genome shotgun (WGS) entry which is preliminary data.</text>
</comment>
<evidence type="ECO:0000256" key="5">
    <source>
        <dbReference type="ARBA" id="ARBA00022786"/>
    </source>
</evidence>
<feature type="region of interest" description="Disordered" evidence="7">
    <location>
        <begin position="1"/>
        <end position="24"/>
    </location>
</feature>
<dbReference type="AlphaFoldDB" id="A0AAV7EPV0"/>
<comment type="pathway">
    <text evidence="2">Protein modification; protein ubiquitination.</text>
</comment>
<evidence type="ECO:0000313" key="9">
    <source>
        <dbReference type="EMBL" id="KAG9450456.1"/>
    </source>
</evidence>
<dbReference type="SMART" id="SM00185">
    <property type="entry name" value="ARM"/>
    <property type="match status" value="4"/>
</dbReference>
<evidence type="ECO:0000256" key="1">
    <source>
        <dbReference type="ARBA" id="ARBA00000900"/>
    </source>
</evidence>
<dbReference type="InterPro" id="IPR000225">
    <property type="entry name" value="Armadillo"/>
</dbReference>
<dbReference type="Gene3D" id="3.30.40.10">
    <property type="entry name" value="Zinc/RING finger domain, C3HC4 (zinc finger)"/>
    <property type="match status" value="1"/>
</dbReference>
<feature type="compositionally biased region" description="Acidic residues" evidence="7">
    <location>
        <begin position="550"/>
        <end position="561"/>
    </location>
</feature>
<dbReference type="InterPro" id="IPR003613">
    <property type="entry name" value="Ubox_domain"/>
</dbReference>
<gene>
    <name evidence="9" type="ORF">H6P81_010421</name>
</gene>
<feature type="repeat" description="ARM" evidence="6">
    <location>
        <begin position="335"/>
        <end position="372"/>
    </location>
</feature>
<evidence type="ECO:0000259" key="8">
    <source>
        <dbReference type="PROSITE" id="PS51698"/>
    </source>
</evidence>
<evidence type="ECO:0000256" key="7">
    <source>
        <dbReference type="SAM" id="MobiDB-lite"/>
    </source>
</evidence>
<organism evidence="9 10">
    <name type="scientific">Aristolochia fimbriata</name>
    <name type="common">White veined hardy Dutchman's pipe vine</name>
    <dbReference type="NCBI Taxonomy" id="158543"/>
    <lineage>
        <taxon>Eukaryota</taxon>
        <taxon>Viridiplantae</taxon>
        <taxon>Streptophyta</taxon>
        <taxon>Embryophyta</taxon>
        <taxon>Tracheophyta</taxon>
        <taxon>Spermatophyta</taxon>
        <taxon>Magnoliopsida</taxon>
        <taxon>Magnoliidae</taxon>
        <taxon>Piperales</taxon>
        <taxon>Aristolochiaceae</taxon>
        <taxon>Aristolochia</taxon>
    </lineage>
</organism>
<feature type="repeat" description="ARM" evidence="6">
    <location>
        <begin position="376"/>
        <end position="419"/>
    </location>
</feature>
<feature type="compositionally biased region" description="Basic residues" evidence="7">
    <location>
        <begin position="1"/>
        <end position="21"/>
    </location>
</feature>
<dbReference type="EC" id="2.3.2.27" evidence="3"/>
<feature type="domain" description="U-box" evidence="8">
    <location>
        <begin position="23"/>
        <end position="97"/>
    </location>
</feature>
<reference evidence="9 10" key="1">
    <citation type="submission" date="2021-07" db="EMBL/GenBank/DDBJ databases">
        <title>The Aristolochia fimbriata genome: insights into angiosperm evolution, floral development and chemical biosynthesis.</title>
        <authorList>
            <person name="Jiao Y."/>
        </authorList>
    </citation>
    <scope>NUCLEOTIDE SEQUENCE [LARGE SCALE GENOMIC DNA]</scope>
    <source>
        <strain evidence="9">IBCAS-2021</strain>
        <tissue evidence="9">Leaf</tissue>
    </source>
</reference>
<dbReference type="EMBL" id="JAINDJ010000004">
    <property type="protein sequence ID" value="KAG9450456.1"/>
    <property type="molecule type" value="Genomic_DNA"/>
</dbReference>
<dbReference type="Proteomes" id="UP000825729">
    <property type="component" value="Unassembled WGS sequence"/>
</dbReference>
<protein>
    <recommendedName>
        <fullName evidence="3">RING-type E3 ubiquitin transferase</fullName>
        <ecNumber evidence="3">2.3.2.27</ecNumber>
    </recommendedName>
</protein>
<dbReference type="SUPFAM" id="SSF48371">
    <property type="entry name" value="ARM repeat"/>
    <property type="match status" value="1"/>
</dbReference>
<keyword evidence="5" id="KW-0833">Ubl conjugation pathway</keyword>
<sequence>MGTGKHRWKISFHRSSSRPSKKLPPQEFVCPISGTLMADPVILTTGQTFERNCIQACNELGYTPRLPDGSRPDVSSLIPNFAIKSTILSWCDATGFDRPTPLDFSRAKDLVRGLIASSSQELLDVNRLSSPRSGTAVTTAAAAEKRGRRDSVTEIEAIGDSQLSGNRVTKESVSAEIEAMETADKQLLEGVSENPPRKFQFANTEVNRRHKFYSFSSEESVLTTPLPLATKPSCYSSSSSFSSSPELIPSSAEEEEIFGKLASPQVTEQEEGVIALRRMTKNSPEERIPLCSNRVLAALRPLLVSKYTAIQVNAVAAVVNLSLEKSNKVQMVRCGLVPPVVDVLKGGSEEAQEHAAGAIFSLALEDENKTAIGVLGALPPLLHLVMRSERERTREDAALALYHLSLAQANRSKLLRLGAVGSLLGMAQAGELATRALIILGSLAASAEGRAALLDAHGVERLVGLMSEAGSGGRGLEGVRENCVAVLYALSQSGMRFKGSAIAAGAAEVLREVAERGNERARAKAKRMLLLLKERSEEEDECWGVAAGLEVDEEEEEEECGGEAAAPAGTASSSTAGFRRRIGTGKKVSGFNSTEF</sequence>
<dbReference type="InterPro" id="IPR011989">
    <property type="entry name" value="ARM-like"/>
</dbReference>
<dbReference type="Pfam" id="PF00514">
    <property type="entry name" value="Arm"/>
    <property type="match status" value="2"/>
</dbReference>
<dbReference type="GO" id="GO:0061630">
    <property type="term" value="F:ubiquitin protein ligase activity"/>
    <property type="evidence" value="ECO:0007669"/>
    <property type="project" value="UniProtKB-EC"/>
</dbReference>
<evidence type="ECO:0000256" key="4">
    <source>
        <dbReference type="ARBA" id="ARBA00022679"/>
    </source>
</evidence>
<evidence type="ECO:0000256" key="6">
    <source>
        <dbReference type="PROSITE-ProRule" id="PRU00259"/>
    </source>
</evidence>
<dbReference type="SMART" id="SM00504">
    <property type="entry name" value="Ubox"/>
    <property type="match status" value="1"/>
</dbReference>
<proteinExistence type="predicted"/>
<comment type="catalytic activity">
    <reaction evidence="1">
        <text>S-ubiquitinyl-[E2 ubiquitin-conjugating enzyme]-L-cysteine + [acceptor protein]-L-lysine = [E2 ubiquitin-conjugating enzyme]-L-cysteine + N(6)-ubiquitinyl-[acceptor protein]-L-lysine.</text>
        <dbReference type="EC" id="2.3.2.27"/>
    </reaction>
</comment>
<dbReference type="GO" id="GO:0016567">
    <property type="term" value="P:protein ubiquitination"/>
    <property type="evidence" value="ECO:0007669"/>
    <property type="project" value="InterPro"/>
</dbReference>
<evidence type="ECO:0000256" key="2">
    <source>
        <dbReference type="ARBA" id="ARBA00004906"/>
    </source>
</evidence>
<keyword evidence="4" id="KW-0808">Transferase</keyword>
<dbReference type="InterPro" id="IPR013083">
    <property type="entry name" value="Znf_RING/FYVE/PHD"/>
</dbReference>
<dbReference type="Gene3D" id="1.25.10.10">
    <property type="entry name" value="Leucine-rich Repeat Variant"/>
    <property type="match status" value="2"/>
</dbReference>
<dbReference type="PROSITE" id="PS51698">
    <property type="entry name" value="U_BOX"/>
    <property type="match status" value="1"/>
</dbReference>
<dbReference type="InterPro" id="IPR016024">
    <property type="entry name" value="ARM-type_fold"/>
</dbReference>
<feature type="compositionally biased region" description="Low complexity" evidence="7">
    <location>
        <begin position="562"/>
        <end position="577"/>
    </location>
</feature>
<keyword evidence="10" id="KW-1185">Reference proteome</keyword>
<dbReference type="PROSITE" id="PS50176">
    <property type="entry name" value="ARM_REPEAT"/>
    <property type="match status" value="2"/>
</dbReference>
<evidence type="ECO:0000313" key="10">
    <source>
        <dbReference type="Proteomes" id="UP000825729"/>
    </source>
</evidence>
<name>A0AAV7EPV0_ARIFI</name>
<dbReference type="PANTHER" id="PTHR23315">
    <property type="entry name" value="U BOX DOMAIN-CONTAINING"/>
    <property type="match status" value="1"/>
</dbReference>
<evidence type="ECO:0000256" key="3">
    <source>
        <dbReference type="ARBA" id="ARBA00012483"/>
    </source>
</evidence>
<dbReference type="PANTHER" id="PTHR23315:SF339">
    <property type="entry name" value="U-BOX DOMAIN-CONTAINING PROTEIN 40"/>
    <property type="match status" value="1"/>
</dbReference>
<dbReference type="SUPFAM" id="SSF57850">
    <property type="entry name" value="RING/U-box"/>
    <property type="match status" value="1"/>
</dbReference>
<feature type="region of interest" description="Disordered" evidence="7">
    <location>
        <begin position="549"/>
        <end position="596"/>
    </location>
</feature>
<accession>A0AAV7EPV0</accession>